<evidence type="ECO:0000313" key="1">
    <source>
        <dbReference type="EMBL" id="GLF98139.1"/>
    </source>
</evidence>
<dbReference type="Proteomes" id="UP001291653">
    <property type="component" value="Unassembled WGS sequence"/>
</dbReference>
<name>A0ABQ5P6E8_9ACTN</name>
<reference evidence="1 2" key="1">
    <citation type="submission" date="2022-10" db="EMBL/GenBank/DDBJ databases">
        <title>Draft genome sequence of Streptomyces sp. YSPA8.</title>
        <authorList>
            <person name="Moriuchi R."/>
            <person name="Dohra H."/>
            <person name="Yamamura H."/>
            <person name="Kodani S."/>
        </authorList>
    </citation>
    <scope>NUCLEOTIDE SEQUENCE [LARGE SCALE GENOMIC DNA]</scope>
    <source>
        <strain evidence="1 2">YSPA8</strain>
    </source>
</reference>
<dbReference type="Gene3D" id="1.25.40.10">
    <property type="entry name" value="Tetratricopeptide repeat domain"/>
    <property type="match status" value="1"/>
</dbReference>
<gene>
    <name evidence="1" type="ORF">SYYSPA8_27600</name>
</gene>
<dbReference type="EMBL" id="BSBI01000013">
    <property type="protein sequence ID" value="GLF98139.1"/>
    <property type="molecule type" value="Genomic_DNA"/>
</dbReference>
<comment type="caution">
    <text evidence="1">The sequence shown here is derived from an EMBL/GenBank/DDBJ whole genome shotgun (WGS) entry which is preliminary data.</text>
</comment>
<proteinExistence type="predicted"/>
<organism evidence="1 2">
    <name type="scientific">Streptomyces yaizuensis</name>
    <dbReference type="NCBI Taxonomy" id="2989713"/>
    <lineage>
        <taxon>Bacteria</taxon>
        <taxon>Bacillati</taxon>
        <taxon>Actinomycetota</taxon>
        <taxon>Actinomycetes</taxon>
        <taxon>Kitasatosporales</taxon>
        <taxon>Streptomycetaceae</taxon>
        <taxon>Streptomyces</taxon>
    </lineage>
</organism>
<sequence length="462" mass="49204">MARTRNTLLAALIQETGWSQPQAAAHVVRVAAEAGADELAAVTRSHIAMWISGTRPSGRAVPIVCETLSRKLGRVVTPADIGLDGADGPGPDADAWETDTLTAITSLGGTAMDPARRKLLATSAYSAAAAALPAAAWWDNAPRAAQARRPLSREDITPAHVDAVRETAGFFSRRDQRLGGRAGRAALAAYLHSDVTDYLGGRFTSEPLRRELTSAASELAYLAGWMGFDGGEHALAQRYFTLAVRLAAEADDAPLAGHTLRAMAHQAIDLGHPAQGLQLAEASVAHRRYTLAHPREKALIGVVHAKALAAAGYKKPALAALVRAENDLGHADTTRDEPGRVFFFGEASLAHETACTLRTLGDLTGAEKEFRRSVRTRRVQQHARTHALTLGYLGAVQARRGHLDAAITTWNQALDTMTGIQSGRARDTVVQMRRALSPLRGRGGAAATALDDRARQILRPVG</sequence>
<dbReference type="SUPFAM" id="SSF48452">
    <property type="entry name" value="TPR-like"/>
    <property type="match status" value="1"/>
</dbReference>
<accession>A0ABQ5P6E8</accession>
<dbReference type="RefSeq" id="WP_323450126.1">
    <property type="nucleotide sequence ID" value="NZ_BSBI01000013.1"/>
</dbReference>
<protein>
    <submittedName>
        <fullName evidence="1">Tat pathway signal protein</fullName>
    </submittedName>
</protein>
<dbReference type="InterPro" id="IPR011990">
    <property type="entry name" value="TPR-like_helical_dom_sf"/>
</dbReference>
<keyword evidence="2" id="KW-1185">Reference proteome</keyword>
<evidence type="ECO:0000313" key="2">
    <source>
        <dbReference type="Proteomes" id="UP001291653"/>
    </source>
</evidence>